<dbReference type="InParanoid" id="B9TN68"/>
<keyword evidence="2" id="KW-1185">Reference proteome</keyword>
<accession>B9TN68</accession>
<evidence type="ECO:0000313" key="1">
    <source>
        <dbReference type="EMBL" id="EEF22695.1"/>
    </source>
</evidence>
<dbReference type="EMBL" id="EQ991458">
    <property type="protein sequence ID" value="EEF22695.1"/>
    <property type="molecule type" value="Genomic_DNA"/>
</dbReference>
<protein>
    <submittedName>
        <fullName evidence="1">Uncharacterized protein</fullName>
    </submittedName>
</protein>
<dbReference type="AlphaFoldDB" id="B9TN68"/>
<sequence>MAVVELERLYIRRLGLAHQVLCLGAHGDIGAVDGESAQEKDIADVVLHGRTMIGIADFRQLQELQGRVLVAAAVGKPVSGRELGLVGLGIGGRRLAMRYRLVEGVNLVNAIHL</sequence>
<dbReference type="Proteomes" id="UP000008311">
    <property type="component" value="Unassembled WGS sequence"/>
</dbReference>
<proteinExistence type="predicted"/>
<gene>
    <name evidence="1" type="ORF">RCOM_2004510</name>
</gene>
<organism evidence="1 2">
    <name type="scientific">Ricinus communis</name>
    <name type="common">Castor bean</name>
    <dbReference type="NCBI Taxonomy" id="3988"/>
    <lineage>
        <taxon>Eukaryota</taxon>
        <taxon>Viridiplantae</taxon>
        <taxon>Streptophyta</taxon>
        <taxon>Embryophyta</taxon>
        <taxon>Tracheophyta</taxon>
        <taxon>Spermatophyta</taxon>
        <taxon>Magnoliopsida</taxon>
        <taxon>eudicotyledons</taxon>
        <taxon>Gunneridae</taxon>
        <taxon>Pentapetalae</taxon>
        <taxon>rosids</taxon>
        <taxon>fabids</taxon>
        <taxon>Malpighiales</taxon>
        <taxon>Euphorbiaceae</taxon>
        <taxon>Acalyphoideae</taxon>
        <taxon>Acalypheae</taxon>
        <taxon>Ricinus</taxon>
    </lineage>
</organism>
<evidence type="ECO:0000313" key="2">
    <source>
        <dbReference type="Proteomes" id="UP000008311"/>
    </source>
</evidence>
<name>B9TN68_RICCO</name>
<reference evidence="2" key="1">
    <citation type="journal article" date="2010" name="Nat. Biotechnol.">
        <title>Draft genome sequence of the oilseed species Ricinus communis.</title>
        <authorList>
            <person name="Chan A.P."/>
            <person name="Crabtree J."/>
            <person name="Zhao Q."/>
            <person name="Lorenzi H."/>
            <person name="Orvis J."/>
            <person name="Puiu D."/>
            <person name="Melake-Berhan A."/>
            <person name="Jones K.M."/>
            <person name="Redman J."/>
            <person name="Chen G."/>
            <person name="Cahoon E.B."/>
            <person name="Gedil M."/>
            <person name="Stanke M."/>
            <person name="Haas B.J."/>
            <person name="Wortman J.R."/>
            <person name="Fraser-Liggett C.M."/>
            <person name="Ravel J."/>
            <person name="Rabinowicz P.D."/>
        </authorList>
    </citation>
    <scope>NUCLEOTIDE SEQUENCE [LARGE SCALE GENOMIC DNA]</scope>
    <source>
        <strain evidence="2">cv. Hale</strain>
    </source>
</reference>